<feature type="compositionally biased region" description="Polar residues" evidence="2">
    <location>
        <begin position="509"/>
        <end position="553"/>
    </location>
</feature>
<feature type="region of interest" description="Disordered" evidence="2">
    <location>
        <begin position="482"/>
        <end position="613"/>
    </location>
</feature>
<evidence type="ECO:0000256" key="1">
    <source>
        <dbReference type="SAM" id="Coils"/>
    </source>
</evidence>
<evidence type="ECO:0000256" key="2">
    <source>
        <dbReference type="SAM" id="MobiDB-lite"/>
    </source>
</evidence>
<sequence>MADGELSEGMALKAKVDKGPSFPDFVVEERERQLSPHTGSSATSSHKRTAQTSPKHTSLTTSTAIEARRGSQKWAVTFEKPESLKTHGELRPKSARGSISVADRAMLLNGAGRNPSAISAQNSRQTSFMTDVSSLASQSGAENGAKVTKGRRSSSANAARAAPWRPRLLDMQEKAERDKELLCIYELLEAKRKEYHDGVVSDIMEKSQKARMRRYELEAKHAENVKHEEEIKKQKRDEAISKIRQRADKYTLTKRHKKDTRNFKQYPEDTSVPPPAHRKLSFIGVANVVAAVISMSRRGSGNAKENGENGETGTDGVARQASDTFLENVSALPVQPLPHPPLISRPSSSNGPNWVVTKPSVAKRSSVLKSKPETPKESLIQEVKPDDQIDETEKIQTEAVEENVQLLSKVKPVRPPVKGLARSNKQVYKPQGMGKVGAGRRGRHSVILKPPQWEKHHEKYTTMAEAALRRKNLSLKTMRLTGHKPPHHRHHLQDVIPPITPTPGDESMRTPTTASNQVRSRTMSNTNQTLSGTSLFNSMPSTSSGAAFSSRLFSGSEKNEVVPKVQEHSLPQQTIPPKSTINEVMDLPPKPSSSASRAKSPLSRHVSLPVTSVPSTPPLLRSASHASVPNVEVPVAPTEKYSRLIQSAGASESAHSSNKAPTTPMTPMRAQSLIQDSIKGRRRRISRPVFCDKLNASIIIANPTLKKTASFADVADAVIDGRYEEAEIDLTKVRQTINPVERPGSGAASKLVNAIKRTSSLIHNAALAATVKGTLGDPVIAAAKGTNNLNGLANNSTIEQAQRHHPLYHEIPAFVEPVEPTIPEAAELDSPPKRKRHYIPLKMDDLFHPETNRVIVPKDIQQNDFEIPDDEGFVAPHVKEGRLHKVSKWRNTVYF</sequence>
<gene>
    <name evidence="3" type="ORF">BCR33DRAFT_732990</name>
</gene>
<name>A0A1Y2D1S8_9FUNG</name>
<feature type="compositionally biased region" description="Polar residues" evidence="2">
    <location>
        <begin position="35"/>
        <end position="64"/>
    </location>
</feature>
<feature type="compositionally biased region" description="Polar residues" evidence="2">
    <location>
        <begin position="569"/>
        <end position="582"/>
    </location>
</feature>
<feature type="compositionally biased region" description="Low complexity" evidence="2">
    <location>
        <begin position="592"/>
        <end position="613"/>
    </location>
</feature>
<dbReference type="EMBL" id="MCGO01000002">
    <property type="protein sequence ID" value="ORY53241.1"/>
    <property type="molecule type" value="Genomic_DNA"/>
</dbReference>
<proteinExistence type="predicted"/>
<feature type="compositionally biased region" description="Low complexity" evidence="2">
    <location>
        <begin position="153"/>
        <end position="162"/>
    </location>
</feature>
<protein>
    <submittedName>
        <fullName evidence="3">Uncharacterized protein</fullName>
    </submittedName>
</protein>
<accession>A0A1Y2D1S8</accession>
<organism evidence="3 4">
    <name type="scientific">Rhizoclosmatium globosum</name>
    <dbReference type="NCBI Taxonomy" id="329046"/>
    <lineage>
        <taxon>Eukaryota</taxon>
        <taxon>Fungi</taxon>
        <taxon>Fungi incertae sedis</taxon>
        <taxon>Chytridiomycota</taxon>
        <taxon>Chytridiomycota incertae sedis</taxon>
        <taxon>Chytridiomycetes</taxon>
        <taxon>Chytridiales</taxon>
        <taxon>Chytriomycetaceae</taxon>
        <taxon>Rhizoclosmatium</taxon>
    </lineage>
</organism>
<feature type="region of interest" description="Disordered" evidence="2">
    <location>
        <begin position="1"/>
        <end position="71"/>
    </location>
</feature>
<evidence type="ECO:0000313" key="4">
    <source>
        <dbReference type="Proteomes" id="UP000193642"/>
    </source>
</evidence>
<feature type="region of interest" description="Disordered" evidence="2">
    <location>
        <begin position="645"/>
        <end position="669"/>
    </location>
</feature>
<feature type="compositionally biased region" description="Polar residues" evidence="2">
    <location>
        <begin position="645"/>
        <end position="665"/>
    </location>
</feature>
<keyword evidence="4" id="KW-1185">Reference proteome</keyword>
<comment type="caution">
    <text evidence="3">The sequence shown here is derived from an EMBL/GenBank/DDBJ whole genome shotgun (WGS) entry which is preliminary data.</text>
</comment>
<dbReference type="OrthoDB" id="2159590at2759"/>
<dbReference type="AlphaFoldDB" id="A0A1Y2D1S8"/>
<feature type="region of interest" description="Disordered" evidence="2">
    <location>
        <begin position="135"/>
        <end position="162"/>
    </location>
</feature>
<keyword evidence="1" id="KW-0175">Coiled coil</keyword>
<feature type="compositionally biased region" description="Basic and acidic residues" evidence="2">
    <location>
        <begin position="557"/>
        <end position="567"/>
    </location>
</feature>
<dbReference type="Proteomes" id="UP000193642">
    <property type="component" value="Unassembled WGS sequence"/>
</dbReference>
<feature type="coiled-coil region" evidence="1">
    <location>
        <begin position="205"/>
        <end position="237"/>
    </location>
</feature>
<feature type="compositionally biased region" description="Basic residues" evidence="2">
    <location>
        <begin position="482"/>
        <end position="491"/>
    </location>
</feature>
<reference evidence="3 4" key="1">
    <citation type="submission" date="2016-07" db="EMBL/GenBank/DDBJ databases">
        <title>Pervasive Adenine N6-methylation of Active Genes in Fungi.</title>
        <authorList>
            <consortium name="DOE Joint Genome Institute"/>
            <person name="Mondo S.J."/>
            <person name="Dannebaum R.O."/>
            <person name="Kuo R.C."/>
            <person name="Labutti K."/>
            <person name="Haridas S."/>
            <person name="Kuo A."/>
            <person name="Salamov A."/>
            <person name="Ahrendt S.R."/>
            <person name="Lipzen A."/>
            <person name="Sullivan W."/>
            <person name="Andreopoulos W.B."/>
            <person name="Clum A."/>
            <person name="Lindquist E."/>
            <person name="Daum C."/>
            <person name="Ramamoorthy G.K."/>
            <person name="Gryganskyi A."/>
            <person name="Culley D."/>
            <person name="Magnuson J.K."/>
            <person name="James T.Y."/>
            <person name="O'Malley M.A."/>
            <person name="Stajich J.E."/>
            <person name="Spatafora J.W."/>
            <person name="Visel A."/>
            <person name="Grigoriev I.V."/>
        </authorList>
    </citation>
    <scope>NUCLEOTIDE SEQUENCE [LARGE SCALE GENOMIC DNA]</scope>
    <source>
        <strain evidence="3 4">JEL800</strain>
    </source>
</reference>
<evidence type="ECO:0000313" key="3">
    <source>
        <dbReference type="EMBL" id="ORY53241.1"/>
    </source>
</evidence>